<feature type="domain" description="Ankyrin repeat" evidence="10">
    <location>
        <begin position="165"/>
        <end position="562"/>
    </location>
</feature>
<comment type="subcellular location">
    <subcellularLocation>
        <location evidence="1">Endoplasmic reticulum membrane</location>
    </subcellularLocation>
</comment>
<dbReference type="InterPro" id="IPR021832">
    <property type="entry name" value="ANKRD13"/>
</dbReference>
<proteinExistence type="predicted"/>
<feature type="region of interest" description="Disordered" evidence="9">
    <location>
        <begin position="419"/>
        <end position="449"/>
    </location>
</feature>
<dbReference type="RefSeq" id="XP_009822800.1">
    <property type="nucleotide sequence ID" value="XM_009824498.1"/>
</dbReference>
<evidence type="ECO:0000256" key="1">
    <source>
        <dbReference type="ARBA" id="ARBA00004586"/>
    </source>
</evidence>
<evidence type="ECO:0000313" key="11">
    <source>
        <dbReference type="EMBL" id="ETV87937.1"/>
    </source>
</evidence>
<evidence type="ECO:0000259" key="10">
    <source>
        <dbReference type="Pfam" id="PF11904"/>
    </source>
</evidence>
<dbReference type="VEuPathDB" id="FungiDB:H257_01341"/>
<keyword evidence="4 8" id="KW-0040">ANK repeat</keyword>
<dbReference type="Pfam" id="PF00023">
    <property type="entry name" value="Ank"/>
    <property type="match status" value="1"/>
</dbReference>
<evidence type="ECO:0000256" key="4">
    <source>
        <dbReference type="ARBA" id="ARBA00023043"/>
    </source>
</evidence>
<dbReference type="PROSITE" id="PS50088">
    <property type="entry name" value="ANK_REPEAT"/>
    <property type="match status" value="1"/>
</dbReference>
<organism evidence="11">
    <name type="scientific">Aphanomyces astaci</name>
    <name type="common">Crayfish plague agent</name>
    <dbReference type="NCBI Taxonomy" id="112090"/>
    <lineage>
        <taxon>Eukaryota</taxon>
        <taxon>Sar</taxon>
        <taxon>Stramenopiles</taxon>
        <taxon>Oomycota</taxon>
        <taxon>Saprolegniomycetes</taxon>
        <taxon>Saprolegniales</taxon>
        <taxon>Verrucalvaceae</taxon>
        <taxon>Aphanomyces</taxon>
    </lineage>
</organism>
<evidence type="ECO:0000256" key="3">
    <source>
        <dbReference type="ARBA" id="ARBA00022824"/>
    </source>
</evidence>
<keyword evidence="3" id="KW-0256">Endoplasmic reticulum</keyword>
<evidence type="ECO:0000256" key="9">
    <source>
        <dbReference type="SAM" id="MobiDB-lite"/>
    </source>
</evidence>
<feature type="repeat" description="ANK" evidence="8">
    <location>
        <begin position="46"/>
        <end position="81"/>
    </location>
</feature>
<dbReference type="PANTHER" id="PTHR12447">
    <property type="entry name" value="ANKYRIN REPEAT DOMAIN-CONTAINING PROTEIN 13"/>
    <property type="match status" value="1"/>
</dbReference>
<dbReference type="GO" id="GO:0005789">
    <property type="term" value="C:endoplasmic reticulum membrane"/>
    <property type="evidence" value="ECO:0007669"/>
    <property type="project" value="UniProtKB-SubCell"/>
</dbReference>
<evidence type="ECO:0000256" key="2">
    <source>
        <dbReference type="ARBA" id="ARBA00022737"/>
    </source>
</evidence>
<keyword evidence="6" id="KW-0143">Chaperone</keyword>
<dbReference type="AlphaFoldDB" id="W4H7Q3"/>
<name>W4H7Q3_APHAT</name>
<dbReference type="SUPFAM" id="SSF48403">
    <property type="entry name" value="Ankyrin repeat"/>
    <property type="match status" value="1"/>
</dbReference>
<evidence type="ECO:0000256" key="6">
    <source>
        <dbReference type="ARBA" id="ARBA00023186"/>
    </source>
</evidence>
<evidence type="ECO:0000256" key="7">
    <source>
        <dbReference type="ARBA" id="ARBA00037107"/>
    </source>
</evidence>
<dbReference type="InterPro" id="IPR036770">
    <property type="entry name" value="Ankyrin_rpt-contain_sf"/>
</dbReference>
<comment type="function">
    <text evidence="7">Acts as a molecular chaperone for G protein-coupled receptors, regulating their biogenesis and exit from the ER.</text>
</comment>
<reference evidence="11" key="1">
    <citation type="submission" date="2013-12" db="EMBL/GenBank/DDBJ databases">
        <title>The Genome Sequence of Aphanomyces astaci APO3.</title>
        <authorList>
            <consortium name="The Broad Institute Genomics Platform"/>
            <person name="Russ C."/>
            <person name="Tyler B."/>
            <person name="van West P."/>
            <person name="Dieguez-Uribeondo J."/>
            <person name="Young S.K."/>
            <person name="Zeng Q."/>
            <person name="Gargeya S."/>
            <person name="Fitzgerald M."/>
            <person name="Abouelleil A."/>
            <person name="Alvarado L."/>
            <person name="Chapman S.B."/>
            <person name="Gainer-Dewar J."/>
            <person name="Goldberg J."/>
            <person name="Griggs A."/>
            <person name="Gujja S."/>
            <person name="Hansen M."/>
            <person name="Howarth C."/>
            <person name="Imamovic A."/>
            <person name="Ireland A."/>
            <person name="Larimer J."/>
            <person name="McCowan C."/>
            <person name="Murphy C."/>
            <person name="Pearson M."/>
            <person name="Poon T.W."/>
            <person name="Priest M."/>
            <person name="Roberts A."/>
            <person name="Saif S."/>
            <person name="Shea T."/>
            <person name="Sykes S."/>
            <person name="Wortman J."/>
            <person name="Nusbaum C."/>
            <person name="Birren B."/>
        </authorList>
    </citation>
    <scope>NUCLEOTIDE SEQUENCE [LARGE SCALE GENOMIC DNA]</scope>
    <source>
        <strain evidence="11">APO3</strain>
    </source>
</reference>
<keyword evidence="2" id="KW-0677">Repeat</keyword>
<dbReference type="Gene3D" id="1.25.40.20">
    <property type="entry name" value="Ankyrin repeat-containing domain"/>
    <property type="match status" value="1"/>
</dbReference>
<dbReference type="PROSITE" id="PS50297">
    <property type="entry name" value="ANK_REP_REGION"/>
    <property type="match status" value="1"/>
</dbReference>
<dbReference type="OrthoDB" id="1585644at2759"/>
<gene>
    <name evidence="11" type="ORF">H257_01341</name>
</gene>
<protein>
    <recommendedName>
        <fullName evidence="10">Ankyrin repeat domain-containing protein</fullName>
    </recommendedName>
</protein>
<dbReference type="InterPro" id="IPR055285">
    <property type="entry name" value="ANKRD13_C"/>
</dbReference>
<dbReference type="GeneID" id="20803337"/>
<sequence length="573" mass="63677">MATAYALHKAIWDGNVDQVEDILRLATPADDKAAKELPLLQERDGLGNTPLMLALRCVHASQLAIVQLLLSYGANTHTRDAVGWSCVQNATLCDNDDVLTAVFLQAEKQTVELLTARSMVLYSILHDIPDFYVEIKIELTSWVPLVSRALPSDTLKIWKKGSNIRCDFSIKDLHNTTWKRGRLSHLLRTFPDRPGQVVLLDHDTRTAQDVSKFIMHPSKEAIDTSLEMLYTCKMSTYHMDIAKMRLTPKKRVFSSAKATAGVGGKKYEMHHARVNLRLRGASQPQWTPNDGTTPVSASTKLAKAKTFFAHLTPKQPNSSSSHKTTLPPNTLVVTSTAPLEMHLQVQPGDCLHWQFTSSVAAVQCKAVLCANNAMVDVVANPYAVADHGLVVLTWTNPTKKKAVVAHQIVHQRLCAPPVATEDDNQVSPRRQSTATDGLSTPPLSTRVPNPRVQTTAFHEYFATDPELHESFRGLTCPPDERSFSKELKGTVTMSESFPFKMSDFLPVAQFLSSRAEQFDSLREFFEMKLPPGFPVRFHLPMLLSVRASYTFVNAGPCTVPDSHFDMADSYTIT</sequence>
<evidence type="ECO:0000256" key="5">
    <source>
        <dbReference type="ARBA" id="ARBA00023136"/>
    </source>
</evidence>
<dbReference type="EMBL" id="KI913115">
    <property type="protein sequence ID" value="ETV87937.1"/>
    <property type="molecule type" value="Genomic_DNA"/>
</dbReference>
<feature type="compositionally biased region" description="Polar residues" evidence="9">
    <location>
        <begin position="425"/>
        <end position="449"/>
    </location>
</feature>
<keyword evidence="5" id="KW-0472">Membrane</keyword>
<accession>W4H7Q3</accession>
<dbReference type="PANTHER" id="PTHR12447:SF25">
    <property type="entry name" value="ANKYRIN REPEAT DOMAIN-CONTAINING PROTEIN 13C"/>
    <property type="match status" value="1"/>
</dbReference>
<dbReference type="InterPro" id="IPR002110">
    <property type="entry name" value="Ankyrin_rpt"/>
</dbReference>
<evidence type="ECO:0000256" key="8">
    <source>
        <dbReference type="PROSITE-ProRule" id="PRU00023"/>
    </source>
</evidence>
<dbReference type="Pfam" id="PF11904">
    <property type="entry name" value="ANKRD13_C"/>
    <property type="match status" value="1"/>
</dbReference>